<evidence type="ECO:0000256" key="6">
    <source>
        <dbReference type="ARBA" id="ARBA00023136"/>
    </source>
</evidence>
<dbReference type="PANTHER" id="PTHR43227:SF11">
    <property type="entry name" value="BLL4140 PROTEIN"/>
    <property type="match status" value="1"/>
</dbReference>
<keyword evidence="4 7" id="KW-0812">Transmembrane</keyword>
<keyword evidence="3" id="KW-1003">Cell membrane</keyword>
<accession>A0A494XWS6</accession>
<dbReference type="Pfam" id="PF00528">
    <property type="entry name" value="BPD_transp_1"/>
    <property type="match status" value="1"/>
</dbReference>
<feature type="domain" description="ABC transmembrane type-1" evidence="8">
    <location>
        <begin position="88"/>
        <end position="306"/>
    </location>
</feature>
<dbReference type="InterPro" id="IPR000515">
    <property type="entry name" value="MetI-like"/>
</dbReference>
<comment type="caution">
    <text evidence="9">The sequence shown here is derived from an EMBL/GenBank/DDBJ whole genome shotgun (WGS) entry which is preliminary data.</text>
</comment>
<keyword evidence="10" id="KW-1185">Reference proteome</keyword>
<evidence type="ECO:0000256" key="4">
    <source>
        <dbReference type="ARBA" id="ARBA00022692"/>
    </source>
</evidence>
<evidence type="ECO:0000259" key="8">
    <source>
        <dbReference type="PROSITE" id="PS50928"/>
    </source>
</evidence>
<dbReference type="InterPro" id="IPR035906">
    <property type="entry name" value="MetI-like_sf"/>
</dbReference>
<dbReference type="SUPFAM" id="SSF161098">
    <property type="entry name" value="MetI-like"/>
    <property type="match status" value="1"/>
</dbReference>
<dbReference type="Proteomes" id="UP000282076">
    <property type="component" value="Unassembled WGS sequence"/>
</dbReference>
<evidence type="ECO:0000256" key="1">
    <source>
        <dbReference type="ARBA" id="ARBA00004651"/>
    </source>
</evidence>
<gene>
    <name evidence="9" type="ORF">D7Z26_13380</name>
</gene>
<dbReference type="OrthoDB" id="9785836at2"/>
<protein>
    <submittedName>
        <fullName evidence="9">Sugar ABC transporter permease</fullName>
    </submittedName>
</protein>
<keyword evidence="2 7" id="KW-0813">Transport</keyword>
<sequence length="318" mass="35849">MKSKAVSLVTNNPIKKKSVWSQFVRQWDTQIMIIPGIICVFIFSYAPMYGVLMAFKNYDLFKGFSASPWVGIKQFETFFHAPEFSYVLRNTLCISMLKLLIGFPAPIILALMLNEVRFMAFKRIIQTVTYLPHFLSWVIVSGFVVSMLATDNGSLNMLLQEVHLIQEPINWLSVPSYFWTILISTNVWKDVGFASIVYLAAIAGIDPQLFEAASIDGAGRFRQIFVITIPSILPVIIIFMILAIGNILNAGFDDILLLARNPILRNVSDVIDTYVYRVGVMNSRYSYATAVGLFKSLISVALLTFANRLARRSGNSLW</sequence>
<evidence type="ECO:0000256" key="7">
    <source>
        <dbReference type="RuleBase" id="RU363032"/>
    </source>
</evidence>
<dbReference type="PROSITE" id="PS50928">
    <property type="entry name" value="ABC_TM1"/>
    <property type="match status" value="1"/>
</dbReference>
<proteinExistence type="inferred from homology"/>
<reference evidence="9 10" key="1">
    <citation type="submission" date="2018-10" db="EMBL/GenBank/DDBJ databases">
        <title>Cohnella sp. M2MS4P-1, whole genome shotgun sequence.</title>
        <authorList>
            <person name="Tuo L."/>
        </authorList>
    </citation>
    <scope>NUCLEOTIDE SEQUENCE [LARGE SCALE GENOMIC DNA]</scope>
    <source>
        <strain evidence="9 10">M2MS4P-1</strain>
    </source>
</reference>
<evidence type="ECO:0000313" key="9">
    <source>
        <dbReference type="EMBL" id="RKP54345.1"/>
    </source>
</evidence>
<dbReference type="GO" id="GO:0055085">
    <property type="term" value="P:transmembrane transport"/>
    <property type="evidence" value="ECO:0007669"/>
    <property type="project" value="InterPro"/>
</dbReference>
<dbReference type="PANTHER" id="PTHR43227">
    <property type="entry name" value="BLL4140 PROTEIN"/>
    <property type="match status" value="1"/>
</dbReference>
<dbReference type="Gene3D" id="1.10.3720.10">
    <property type="entry name" value="MetI-like"/>
    <property type="match status" value="1"/>
</dbReference>
<feature type="transmembrane region" description="Helical" evidence="7">
    <location>
        <begin position="285"/>
        <end position="306"/>
    </location>
</feature>
<dbReference type="InterPro" id="IPR050809">
    <property type="entry name" value="UgpAE/MalFG_permease"/>
</dbReference>
<name>A0A494XWS6_9BACL</name>
<evidence type="ECO:0000256" key="5">
    <source>
        <dbReference type="ARBA" id="ARBA00022989"/>
    </source>
</evidence>
<keyword evidence="6 7" id="KW-0472">Membrane</keyword>
<comment type="subcellular location">
    <subcellularLocation>
        <location evidence="1 7">Cell membrane</location>
        <topology evidence="1 7">Multi-pass membrane protein</topology>
    </subcellularLocation>
</comment>
<evidence type="ECO:0000256" key="2">
    <source>
        <dbReference type="ARBA" id="ARBA00022448"/>
    </source>
</evidence>
<feature type="transmembrane region" description="Helical" evidence="7">
    <location>
        <begin position="224"/>
        <end position="248"/>
    </location>
</feature>
<dbReference type="CDD" id="cd06261">
    <property type="entry name" value="TM_PBP2"/>
    <property type="match status" value="1"/>
</dbReference>
<dbReference type="AlphaFoldDB" id="A0A494XWS6"/>
<comment type="similarity">
    <text evidence="7">Belongs to the binding-protein-dependent transport system permease family.</text>
</comment>
<evidence type="ECO:0000313" key="10">
    <source>
        <dbReference type="Proteomes" id="UP000282076"/>
    </source>
</evidence>
<dbReference type="EMBL" id="RBZM01000005">
    <property type="protein sequence ID" value="RKP54345.1"/>
    <property type="molecule type" value="Genomic_DNA"/>
</dbReference>
<feature type="transmembrane region" description="Helical" evidence="7">
    <location>
        <begin position="128"/>
        <end position="149"/>
    </location>
</feature>
<dbReference type="GO" id="GO:0005886">
    <property type="term" value="C:plasma membrane"/>
    <property type="evidence" value="ECO:0007669"/>
    <property type="project" value="UniProtKB-SubCell"/>
</dbReference>
<evidence type="ECO:0000256" key="3">
    <source>
        <dbReference type="ARBA" id="ARBA00022475"/>
    </source>
</evidence>
<feature type="transmembrane region" description="Helical" evidence="7">
    <location>
        <begin position="31"/>
        <end position="55"/>
    </location>
</feature>
<feature type="transmembrane region" description="Helical" evidence="7">
    <location>
        <begin position="96"/>
        <end position="116"/>
    </location>
</feature>
<organism evidence="9 10">
    <name type="scientific">Cohnella endophytica</name>
    <dbReference type="NCBI Taxonomy" id="2419778"/>
    <lineage>
        <taxon>Bacteria</taxon>
        <taxon>Bacillati</taxon>
        <taxon>Bacillota</taxon>
        <taxon>Bacilli</taxon>
        <taxon>Bacillales</taxon>
        <taxon>Paenibacillaceae</taxon>
        <taxon>Cohnella</taxon>
    </lineage>
</organism>
<feature type="transmembrane region" description="Helical" evidence="7">
    <location>
        <begin position="177"/>
        <end position="203"/>
    </location>
</feature>
<keyword evidence="5 7" id="KW-1133">Transmembrane helix</keyword>